<keyword evidence="6 9" id="KW-1133">Transmembrane helix</keyword>
<comment type="function">
    <text evidence="1">Part of the ABC transporter complex LptBFG involved in the translocation of lipopolysaccharide (LPS) from the inner membrane to the outer membrane.</text>
</comment>
<evidence type="ECO:0000256" key="6">
    <source>
        <dbReference type="ARBA" id="ARBA00022989"/>
    </source>
</evidence>
<comment type="subcellular location">
    <subcellularLocation>
        <location evidence="2">Cell membrane</location>
        <topology evidence="2">Multi-pass membrane protein</topology>
    </subcellularLocation>
</comment>
<dbReference type="Proteomes" id="UP000254867">
    <property type="component" value="Unassembled WGS sequence"/>
</dbReference>
<evidence type="ECO:0000256" key="9">
    <source>
        <dbReference type="SAM" id="Phobius"/>
    </source>
</evidence>
<comment type="subunit">
    <text evidence="8">Component of the lipopolysaccharide transport and assembly complex. The LptBFG transporter is composed of two ATP-binding proteins (LptB) and two transmembrane proteins (LptF and LptG).</text>
</comment>
<dbReference type="Pfam" id="PF03739">
    <property type="entry name" value="LptF_LptG"/>
    <property type="match status" value="1"/>
</dbReference>
<gene>
    <name evidence="10" type="primary">yigQ_2</name>
    <name evidence="10" type="ORF">NCTC10794_01018</name>
</gene>
<reference evidence="10 11" key="1">
    <citation type="submission" date="2018-06" db="EMBL/GenBank/DDBJ databases">
        <authorList>
            <consortium name="Pathogen Informatics"/>
            <person name="Doyle S."/>
        </authorList>
    </citation>
    <scope>NUCLEOTIDE SEQUENCE [LARGE SCALE GENOMIC DNA]</scope>
    <source>
        <strain evidence="10 11">NCTC10794</strain>
    </source>
</reference>
<protein>
    <submittedName>
        <fullName evidence="10">Permease</fullName>
    </submittedName>
</protein>
<evidence type="ECO:0000256" key="5">
    <source>
        <dbReference type="ARBA" id="ARBA00022692"/>
    </source>
</evidence>
<organism evidence="10 11">
    <name type="scientific">Haemophilus parahaemolyticus</name>
    <dbReference type="NCBI Taxonomy" id="735"/>
    <lineage>
        <taxon>Bacteria</taxon>
        <taxon>Pseudomonadati</taxon>
        <taxon>Pseudomonadota</taxon>
        <taxon>Gammaproteobacteria</taxon>
        <taxon>Pasteurellales</taxon>
        <taxon>Pasteurellaceae</taxon>
        <taxon>Haemophilus</taxon>
    </lineage>
</organism>
<evidence type="ECO:0000256" key="8">
    <source>
        <dbReference type="ARBA" id="ARBA00026081"/>
    </source>
</evidence>
<evidence type="ECO:0000256" key="7">
    <source>
        <dbReference type="ARBA" id="ARBA00023136"/>
    </source>
</evidence>
<evidence type="ECO:0000313" key="11">
    <source>
        <dbReference type="Proteomes" id="UP000254867"/>
    </source>
</evidence>
<proteinExistence type="inferred from homology"/>
<evidence type="ECO:0000256" key="1">
    <source>
        <dbReference type="ARBA" id="ARBA00002265"/>
    </source>
</evidence>
<name>A0A377I0A4_HAEPH</name>
<feature type="transmembrane region" description="Helical" evidence="9">
    <location>
        <begin position="12"/>
        <end position="35"/>
    </location>
</feature>
<keyword evidence="4" id="KW-1003">Cell membrane</keyword>
<keyword evidence="7 9" id="KW-0472">Membrane</keyword>
<evidence type="ECO:0000256" key="4">
    <source>
        <dbReference type="ARBA" id="ARBA00022475"/>
    </source>
</evidence>
<dbReference type="EMBL" id="UGHH01000002">
    <property type="protein sequence ID" value="STO63963.1"/>
    <property type="molecule type" value="Genomic_DNA"/>
</dbReference>
<evidence type="ECO:0000313" key="10">
    <source>
        <dbReference type="EMBL" id="STO63963.1"/>
    </source>
</evidence>
<keyword evidence="5 9" id="KW-0812">Transmembrane</keyword>
<dbReference type="AlphaFoldDB" id="A0A377I0A4"/>
<sequence>MKIFGMNILERYIGKSILAMIFAVLLAISGLIFIVKLVEEFKDVGKGSYDAIIATYYAFLMLPSDIKEIIP</sequence>
<comment type="similarity">
    <text evidence="3">Belongs to the LptF/LptG family.</text>
</comment>
<evidence type="ECO:0000256" key="2">
    <source>
        <dbReference type="ARBA" id="ARBA00004651"/>
    </source>
</evidence>
<dbReference type="InterPro" id="IPR005495">
    <property type="entry name" value="LptG/LptF_permease"/>
</dbReference>
<evidence type="ECO:0000256" key="3">
    <source>
        <dbReference type="ARBA" id="ARBA00007725"/>
    </source>
</evidence>
<accession>A0A377I0A4</accession>
<dbReference type="GO" id="GO:0005886">
    <property type="term" value="C:plasma membrane"/>
    <property type="evidence" value="ECO:0007669"/>
    <property type="project" value="UniProtKB-SubCell"/>
</dbReference>